<dbReference type="Proteomes" id="UP000032675">
    <property type="component" value="Unassembled WGS sequence"/>
</dbReference>
<evidence type="ECO:0008006" key="3">
    <source>
        <dbReference type="Google" id="ProtNLM"/>
    </source>
</evidence>
<dbReference type="Gene3D" id="1.10.10.10">
    <property type="entry name" value="Winged helix-like DNA-binding domain superfamily/Winged helix DNA-binding domain"/>
    <property type="match status" value="1"/>
</dbReference>
<organism evidence="1 2">
    <name type="scientific">Komagataeibacter europaeus NBRC 3261</name>
    <dbReference type="NCBI Taxonomy" id="1234669"/>
    <lineage>
        <taxon>Bacteria</taxon>
        <taxon>Pseudomonadati</taxon>
        <taxon>Pseudomonadota</taxon>
        <taxon>Alphaproteobacteria</taxon>
        <taxon>Acetobacterales</taxon>
        <taxon>Acetobacteraceae</taxon>
        <taxon>Komagataeibacter</taxon>
    </lineage>
</organism>
<dbReference type="AlphaFoldDB" id="A0A0D6Q3L9"/>
<comment type="caution">
    <text evidence="1">The sequence shown here is derived from an EMBL/GenBank/DDBJ whole genome shotgun (WGS) entry which is preliminary data.</text>
</comment>
<dbReference type="EMBL" id="BANI01000441">
    <property type="protein sequence ID" value="GAN98167.1"/>
    <property type="molecule type" value="Genomic_DNA"/>
</dbReference>
<proteinExistence type="predicted"/>
<dbReference type="Pfam" id="PF04255">
    <property type="entry name" value="DUF433"/>
    <property type="match status" value="1"/>
</dbReference>
<accession>A0A0D6Q3L9</accession>
<evidence type="ECO:0000313" key="2">
    <source>
        <dbReference type="Proteomes" id="UP000032675"/>
    </source>
</evidence>
<dbReference type="RefSeq" id="WP_048852619.1">
    <property type="nucleotide sequence ID" value="NZ_BANI01000441.1"/>
</dbReference>
<name>A0A0D6Q3L9_KOMEU</name>
<sequence>MIEIQPVTPREAQFLIGMSEKDINRAIDRGEVEKISEPEEGMPVHGVEKGRRRVRKIGLSELLFLALEKQMHADLTPMGRRKLYQAFKKNEAKARTVSFGPFKANITEIQRNFLSKYKKLLDAKKNILEEDGTDPVIKGTDISAYRVAALAQGQTIKEIKADYPTLTEEQIESAIAYTEAYPKPGRPYPVRSFRRAAGALAEMGIFDAIETGTESAKE</sequence>
<gene>
    <name evidence="1" type="ORF">Geu3261_0538_001</name>
</gene>
<dbReference type="InterPro" id="IPR007367">
    <property type="entry name" value="DUF433"/>
</dbReference>
<dbReference type="InterPro" id="IPR036388">
    <property type="entry name" value="WH-like_DNA-bd_sf"/>
</dbReference>
<reference evidence="1 2" key="1">
    <citation type="submission" date="2012-11" db="EMBL/GenBank/DDBJ databases">
        <title>Whole genome sequence of Gluconacetobacter europaeus NBRC3261.</title>
        <authorList>
            <person name="Azuma Y."/>
            <person name="Higashiura N."/>
            <person name="Hirakawa H."/>
            <person name="Matsushita K."/>
        </authorList>
    </citation>
    <scope>NUCLEOTIDE SEQUENCE [LARGE SCALE GENOMIC DNA]</scope>
    <source>
        <strain evidence="1 2">NBRC 3261</strain>
    </source>
</reference>
<dbReference type="SUPFAM" id="SSF46689">
    <property type="entry name" value="Homeodomain-like"/>
    <property type="match status" value="1"/>
</dbReference>
<evidence type="ECO:0000313" key="1">
    <source>
        <dbReference type="EMBL" id="GAN98167.1"/>
    </source>
</evidence>
<dbReference type="InterPro" id="IPR009057">
    <property type="entry name" value="Homeodomain-like_sf"/>
</dbReference>
<protein>
    <recommendedName>
        <fullName evidence="3">DUF433 domain-containing protein</fullName>
    </recommendedName>
</protein>